<evidence type="ECO:0000256" key="1">
    <source>
        <dbReference type="SAM" id="MobiDB-lite"/>
    </source>
</evidence>
<protein>
    <submittedName>
        <fullName evidence="2">Uncharacterized protein</fullName>
    </submittedName>
</protein>
<dbReference type="Proteomes" id="UP001176941">
    <property type="component" value="Chromosome 34"/>
</dbReference>
<dbReference type="EMBL" id="OX460345">
    <property type="protein sequence ID" value="CAI9173699.1"/>
    <property type="molecule type" value="Genomic_DNA"/>
</dbReference>
<evidence type="ECO:0000313" key="3">
    <source>
        <dbReference type="Proteomes" id="UP001176941"/>
    </source>
</evidence>
<reference evidence="2" key="1">
    <citation type="submission" date="2023-04" db="EMBL/GenBank/DDBJ databases">
        <authorList>
            <consortium name="ELIXIR-Norway"/>
        </authorList>
    </citation>
    <scope>NUCLEOTIDE SEQUENCE [LARGE SCALE GENOMIC DNA]</scope>
</reference>
<keyword evidence="3" id="KW-1185">Reference proteome</keyword>
<name>A0ABN8ZPI1_RANTA</name>
<sequence length="294" mass="31958">MIGILQTRLLGLRGPQPELVGSKQAADSGPGLPWLQRAASFPGVLVVSGDRCGLYHRTPTAPRAPQPLTAPCPGARPPLCPWASLPCFKVISVTFDLPVSAVLELLGRHPRRPPPRAGPSPARGQRQRLLETPRSRRPCCQMLNLPPKKSEDTMCSSRCPKPTCTKRHRARLSSRCRSSKHRAKRVGLGKRSCASRPGNGVSGNWNLGTDSSAKLPSLAVVQSAARKAKTHARDAPHPPDGLLTPRGGDQALFSRRCSRSFWCRRGLGVLSFWSAKAVREAIDLRDNITCFQSL</sequence>
<gene>
    <name evidence="2" type="ORF">MRATA1EN1_LOCUS22661</name>
</gene>
<proteinExistence type="predicted"/>
<organism evidence="2 3">
    <name type="scientific">Rangifer tarandus platyrhynchus</name>
    <name type="common">Svalbard reindeer</name>
    <dbReference type="NCBI Taxonomy" id="3082113"/>
    <lineage>
        <taxon>Eukaryota</taxon>
        <taxon>Metazoa</taxon>
        <taxon>Chordata</taxon>
        <taxon>Craniata</taxon>
        <taxon>Vertebrata</taxon>
        <taxon>Euteleostomi</taxon>
        <taxon>Mammalia</taxon>
        <taxon>Eutheria</taxon>
        <taxon>Laurasiatheria</taxon>
        <taxon>Artiodactyla</taxon>
        <taxon>Ruminantia</taxon>
        <taxon>Pecora</taxon>
        <taxon>Cervidae</taxon>
        <taxon>Odocoileinae</taxon>
        <taxon>Rangifer</taxon>
    </lineage>
</organism>
<feature type="region of interest" description="Disordered" evidence="1">
    <location>
        <begin position="108"/>
        <end position="133"/>
    </location>
</feature>
<accession>A0ABN8ZPI1</accession>
<evidence type="ECO:0000313" key="2">
    <source>
        <dbReference type="EMBL" id="CAI9173699.1"/>
    </source>
</evidence>